<evidence type="ECO:0000256" key="3">
    <source>
        <dbReference type="ARBA" id="ARBA00023004"/>
    </source>
</evidence>
<dbReference type="GO" id="GO:0046872">
    <property type="term" value="F:metal ion binding"/>
    <property type="evidence" value="ECO:0007669"/>
    <property type="project" value="UniProtKB-KW"/>
</dbReference>
<dbReference type="PROSITE" id="PS51296">
    <property type="entry name" value="RIESKE"/>
    <property type="match status" value="1"/>
</dbReference>
<keyword evidence="1" id="KW-0001">2Fe-2S</keyword>
<evidence type="ECO:0000256" key="1">
    <source>
        <dbReference type="ARBA" id="ARBA00022714"/>
    </source>
</evidence>
<dbReference type="SUPFAM" id="SSF50022">
    <property type="entry name" value="ISP domain"/>
    <property type="match status" value="1"/>
</dbReference>
<gene>
    <name evidence="6" type="ORF">EK403_01520</name>
</gene>
<dbReference type="Proteomes" id="UP000289708">
    <property type="component" value="Unassembled WGS sequence"/>
</dbReference>
<dbReference type="GO" id="GO:0051537">
    <property type="term" value="F:2 iron, 2 sulfur cluster binding"/>
    <property type="evidence" value="ECO:0007669"/>
    <property type="project" value="UniProtKB-KW"/>
</dbReference>
<dbReference type="EMBL" id="RYFI01000001">
    <property type="protein sequence ID" value="RXF75556.1"/>
    <property type="molecule type" value="Genomic_DNA"/>
</dbReference>
<dbReference type="Pfam" id="PF00355">
    <property type="entry name" value="Rieske"/>
    <property type="match status" value="1"/>
</dbReference>
<feature type="domain" description="Rieske" evidence="5">
    <location>
        <begin position="4"/>
        <end position="100"/>
    </location>
</feature>
<dbReference type="AlphaFoldDB" id="A0A4Q0MQZ0"/>
<dbReference type="InterPro" id="IPR036922">
    <property type="entry name" value="Rieske_2Fe-2S_sf"/>
</dbReference>
<dbReference type="InterPro" id="IPR017941">
    <property type="entry name" value="Rieske_2Fe-2S"/>
</dbReference>
<comment type="caution">
    <text evidence="6">The sequence shown here is derived from an EMBL/GenBank/DDBJ whole genome shotgun (WGS) entry which is preliminary data.</text>
</comment>
<protein>
    <submittedName>
        <fullName evidence="6">(2Fe-2S)-binding protein</fullName>
    </submittedName>
</protein>
<evidence type="ECO:0000256" key="4">
    <source>
        <dbReference type="ARBA" id="ARBA00023014"/>
    </source>
</evidence>
<dbReference type="Gene3D" id="2.102.10.10">
    <property type="entry name" value="Rieske [2Fe-2S] iron-sulphur domain"/>
    <property type="match status" value="1"/>
</dbReference>
<keyword evidence="3" id="KW-0408">Iron</keyword>
<reference evidence="6 7" key="1">
    <citation type="submission" date="2018-12" db="EMBL/GenBank/DDBJ databases">
        <title>bacterium Hansschlegelia zhihuaiae S113.</title>
        <authorList>
            <person name="He J."/>
        </authorList>
    </citation>
    <scope>NUCLEOTIDE SEQUENCE [LARGE SCALE GENOMIC DNA]</scope>
    <source>
        <strain evidence="6 7">S 113</strain>
    </source>
</reference>
<proteinExistence type="predicted"/>
<keyword evidence="7" id="KW-1185">Reference proteome</keyword>
<accession>A0A4Q0MQZ0</accession>
<evidence type="ECO:0000313" key="7">
    <source>
        <dbReference type="Proteomes" id="UP000289708"/>
    </source>
</evidence>
<sequence length="124" mass="13960">MGWTYLCDASDVAPDTLKLVDADGVRIVVANYGQGFRAMPPICPHMEEPLEESGVIANCVLTCTKHLWAWNLGTMEMDGGETEKPLKTYDLKEEDGRLLALVEEELTYDFDEEDDMDDDFFSKS</sequence>
<evidence type="ECO:0000256" key="2">
    <source>
        <dbReference type="ARBA" id="ARBA00022723"/>
    </source>
</evidence>
<evidence type="ECO:0000259" key="5">
    <source>
        <dbReference type="PROSITE" id="PS51296"/>
    </source>
</evidence>
<dbReference type="OrthoDB" id="9800776at2"/>
<dbReference type="RefSeq" id="WP_128775734.1">
    <property type="nucleotide sequence ID" value="NZ_RYFI01000001.1"/>
</dbReference>
<keyword evidence="2" id="KW-0479">Metal-binding</keyword>
<evidence type="ECO:0000313" key="6">
    <source>
        <dbReference type="EMBL" id="RXF75556.1"/>
    </source>
</evidence>
<name>A0A4Q0MQZ0_9HYPH</name>
<keyword evidence="4" id="KW-0411">Iron-sulfur</keyword>
<organism evidence="6 7">
    <name type="scientific">Hansschlegelia zhihuaiae</name>
    <dbReference type="NCBI Taxonomy" id="405005"/>
    <lineage>
        <taxon>Bacteria</taxon>
        <taxon>Pseudomonadati</taxon>
        <taxon>Pseudomonadota</taxon>
        <taxon>Alphaproteobacteria</taxon>
        <taxon>Hyphomicrobiales</taxon>
        <taxon>Methylopilaceae</taxon>
        <taxon>Hansschlegelia</taxon>
    </lineage>
</organism>